<dbReference type="Pfam" id="PF03924">
    <property type="entry name" value="CHASE"/>
    <property type="match status" value="1"/>
</dbReference>
<keyword evidence="9" id="KW-0175">Coiled coil</keyword>
<dbReference type="PANTHER" id="PTHR43065">
    <property type="entry name" value="SENSOR HISTIDINE KINASE"/>
    <property type="match status" value="1"/>
</dbReference>
<comment type="catalytic activity">
    <reaction evidence="1">
        <text>ATP + protein L-histidine = ADP + protein N-phospho-L-histidine.</text>
        <dbReference type="EC" id="2.7.13.3"/>
    </reaction>
</comment>
<accession>A0A3S2VKI3</accession>
<dbReference type="SMART" id="SM00448">
    <property type="entry name" value="REC"/>
    <property type="match status" value="1"/>
</dbReference>
<dbReference type="OrthoDB" id="9796100at2"/>
<dbReference type="InterPro" id="IPR042240">
    <property type="entry name" value="CHASE_sf"/>
</dbReference>
<dbReference type="InterPro" id="IPR011006">
    <property type="entry name" value="CheY-like_superfamily"/>
</dbReference>
<dbReference type="SMART" id="SM00388">
    <property type="entry name" value="HisKA"/>
    <property type="match status" value="1"/>
</dbReference>
<dbReference type="GO" id="GO:0016020">
    <property type="term" value="C:membrane"/>
    <property type="evidence" value="ECO:0007669"/>
    <property type="project" value="UniProtKB-SubCell"/>
</dbReference>
<dbReference type="Pfam" id="PF02518">
    <property type="entry name" value="HATPase_c"/>
    <property type="match status" value="1"/>
</dbReference>
<evidence type="ECO:0000259" key="11">
    <source>
        <dbReference type="PROSITE" id="PS50109"/>
    </source>
</evidence>
<gene>
    <name evidence="14" type="ORF">EOE48_21400</name>
</gene>
<dbReference type="EC" id="2.7.13.3" evidence="3"/>
<dbReference type="EMBL" id="SACP01000025">
    <property type="protein sequence ID" value="RVU14980.1"/>
    <property type="molecule type" value="Genomic_DNA"/>
</dbReference>
<name>A0A3S2VKI3_9HYPH</name>
<dbReference type="InterPro" id="IPR036890">
    <property type="entry name" value="HATPase_C_sf"/>
</dbReference>
<protein>
    <recommendedName>
        <fullName evidence="3">histidine kinase</fullName>
        <ecNumber evidence="3">2.7.13.3</ecNumber>
    </recommendedName>
</protein>
<dbReference type="SMART" id="SM00387">
    <property type="entry name" value="HATPase_c"/>
    <property type="match status" value="1"/>
</dbReference>
<keyword evidence="7" id="KW-0472">Membrane</keyword>
<evidence type="ECO:0000256" key="4">
    <source>
        <dbReference type="ARBA" id="ARBA00022553"/>
    </source>
</evidence>
<feature type="region of interest" description="Disordered" evidence="10">
    <location>
        <begin position="14"/>
        <end position="43"/>
    </location>
</feature>
<evidence type="ECO:0000256" key="9">
    <source>
        <dbReference type="SAM" id="Coils"/>
    </source>
</evidence>
<evidence type="ECO:0000256" key="3">
    <source>
        <dbReference type="ARBA" id="ARBA00012438"/>
    </source>
</evidence>
<comment type="subcellular location">
    <subcellularLocation>
        <location evidence="2">Membrane</location>
    </subcellularLocation>
</comment>
<evidence type="ECO:0000313" key="15">
    <source>
        <dbReference type="Proteomes" id="UP000286997"/>
    </source>
</evidence>
<evidence type="ECO:0000256" key="2">
    <source>
        <dbReference type="ARBA" id="ARBA00004370"/>
    </source>
</evidence>
<dbReference type="Gene3D" id="3.30.450.350">
    <property type="entry name" value="CHASE domain"/>
    <property type="match status" value="1"/>
</dbReference>
<dbReference type="Gene3D" id="1.10.287.130">
    <property type="match status" value="1"/>
</dbReference>
<evidence type="ECO:0000259" key="12">
    <source>
        <dbReference type="PROSITE" id="PS50110"/>
    </source>
</evidence>
<evidence type="ECO:0000259" key="13">
    <source>
        <dbReference type="PROSITE" id="PS50839"/>
    </source>
</evidence>
<dbReference type="SMART" id="SM01079">
    <property type="entry name" value="CHASE"/>
    <property type="match status" value="1"/>
</dbReference>
<dbReference type="Pfam" id="PF00072">
    <property type="entry name" value="Response_reg"/>
    <property type="match status" value="1"/>
</dbReference>
<keyword evidence="6" id="KW-1133">Transmembrane helix</keyword>
<feature type="coiled-coil region" evidence="9">
    <location>
        <begin position="378"/>
        <end position="419"/>
    </location>
</feature>
<evidence type="ECO:0000256" key="10">
    <source>
        <dbReference type="SAM" id="MobiDB-lite"/>
    </source>
</evidence>
<feature type="modified residue" description="4-aspartylphosphate" evidence="8">
    <location>
        <position position="725"/>
    </location>
</feature>
<feature type="domain" description="CHASE" evidence="13">
    <location>
        <begin position="111"/>
        <end position="330"/>
    </location>
</feature>
<dbReference type="Gene3D" id="3.30.565.10">
    <property type="entry name" value="Histidine kinase-like ATPase, C-terminal domain"/>
    <property type="match status" value="1"/>
</dbReference>
<evidence type="ECO:0000313" key="14">
    <source>
        <dbReference type="EMBL" id="RVU14980.1"/>
    </source>
</evidence>
<keyword evidence="15" id="KW-1185">Reference proteome</keyword>
<dbReference type="PROSITE" id="PS50839">
    <property type="entry name" value="CHASE"/>
    <property type="match status" value="1"/>
</dbReference>
<dbReference type="CDD" id="cd18161">
    <property type="entry name" value="REC_hyHK_blue-like"/>
    <property type="match status" value="1"/>
</dbReference>
<evidence type="ECO:0000256" key="1">
    <source>
        <dbReference type="ARBA" id="ARBA00000085"/>
    </source>
</evidence>
<dbReference type="SUPFAM" id="SSF47384">
    <property type="entry name" value="Homodimeric domain of signal transducing histidine kinase"/>
    <property type="match status" value="1"/>
</dbReference>
<dbReference type="InterPro" id="IPR003661">
    <property type="entry name" value="HisK_dim/P_dom"/>
</dbReference>
<keyword evidence="4 8" id="KW-0597">Phosphoprotein</keyword>
<dbReference type="InterPro" id="IPR036097">
    <property type="entry name" value="HisK_dim/P_sf"/>
</dbReference>
<dbReference type="Pfam" id="PF00512">
    <property type="entry name" value="HisKA"/>
    <property type="match status" value="1"/>
</dbReference>
<reference evidence="14 15" key="1">
    <citation type="submission" date="2019-01" db="EMBL/GenBank/DDBJ databases">
        <authorList>
            <person name="Chen W.-M."/>
        </authorList>
    </citation>
    <scope>NUCLEOTIDE SEQUENCE [LARGE SCALE GENOMIC DNA]</scope>
    <source>
        <strain evidence="14 15">TER-1</strain>
    </source>
</reference>
<dbReference type="AlphaFoldDB" id="A0A3S2VKI3"/>
<evidence type="ECO:0000256" key="7">
    <source>
        <dbReference type="ARBA" id="ARBA00023136"/>
    </source>
</evidence>
<dbReference type="InterPro" id="IPR005467">
    <property type="entry name" value="His_kinase_dom"/>
</dbReference>
<dbReference type="SUPFAM" id="SSF52172">
    <property type="entry name" value="CheY-like"/>
    <property type="match status" value="1"/>
</dbReference>
<dbReference type="InterPro" id="IPR001789">
    <property type="entry name" value="Sig_transdc_resp-reg_receiver"/>
</dbReference>
<keyword evidence="5" id="KW-0812">Transmembrane</keyword>
<sequence length="793" mass="85242">MGWHATARPARRAAYPAGFHLHERHRPQDRAETTAIPTPPTPRAARWVPRATLAVGLLATGVSTALTWRAAEMRDRLTFLHATEIELRTVEDQFRTYAALLRGGAGLFAANGDSVTLAEFRAYVGRIEFQSLYPGFLGIGFTPTMPASERERFAARAEALGVAGFHVRPPTDNPMISPVLFAEPPNPRNQAAIGYDVMSDPVRRDMVERARDTGLPAASARIQLVQEIDANKQAGFLVAMPVYAGGAVPAGVGERRRRFLGFVFGAFRANDLFNSIVAARAEEDAAFAIYDGAPSEATLLHRSARATGAVAGRLTREATLDLGGRTWTVLFEQRLSPRRASALSEVWLVGVGGLLATALLGFAAFRQRRTQDEIRRLNASLEARVEERTRDLREAADRLRQAGEERARMEEVLRQSQKMEAVGQLTGGLAHDFNNLLAGISGALELIETRIGQGRSKDVAKYIAAAQGASKRAAALTHRLLAFSRRQTLAPKAIDANRLVDGMLDLIQRTVGPGIDVRHKGADDLWPALVDPSQLENALLNLCINARDAMPDGGRIVIETYNRWIDGRQAEALDMPEGQYLSLCVSDTGTGMPPEVVARAFDPFFTTKPIGAGTGLGLSMIYGFAKQSGGQVRITSEVGAGTAVCLSLPRHRGEADADGPAPERRPMACADAGETVLVVDDEPTVRMLVTDVLSDLGYTAVEAADGAGGLRVLQSDARIDLLVTDVGLPGGMNGRQMADAARVGRPDLKVLFITGFAEAAVLGDGRLDAGMAVLTKPFAVDALAARIREMIAT</sequence>
<dbReference type="CDD" id="cd00082">
    <property type="entry name" value="HisKA"/>
    <property type="match status" value="1"/>
</dbReference>
<dbReference type="SUPFAM" id="SSF55874">
    <property type="entry name" value="ATPase domain of HSP90 chaperone/DNA topoisomerase II/histidine kinase"/>
    <property type="match status" value="1"/>
</dbReference>
<dbReference type="PROSITE" id="PS50110">
    <property type="entry name" value="RESPONSE_REGULATORY"/>
    <property type="match status" value="1"/>
</dbReference>
<dbReference type="Proteomes" id="UP000286997">
    <property type="component" value="Unassembled WGS sequence"/>
</dbReference>
<feature type="domain" description="Histidine kinase" evidence="11">
    <location>
        <begin position="428"/>
        <end position="652"/>
    </location>
</feature>
<organism evidence="14 15">
    <name type="scientific">Methylobacterium oryzihabitans</name>
    <dbReference type="NCBI Taxonomy" id="2499852"/>
    <lineage>
        <taxon>Bacteria</taxon>
        <taxon>Pseudomonadati</taxon>
        <taxon>Pseudomonadota</taxon>
        <taxon>Alphaproteobacteria</taxon>
        <taxon>Hyphomicrobiales</taxon>
        <taxon>Methylobacteriaceae</taxon>
        <taxon>Methylobacterium</taxon>
    </lineage>
</organism>
<comment type="caution">
    <text evidence="14">The sequence shown here is derived from an EMBL/GenBank/DDBJ whole genome shotgun (WGS) entry which is preliminary data.</text>
</comment>
<proteinExistence type="predicted"/>
<dbReference type="InterPro" id="IPR004358">
    <property type="entry name" value="Sig_transdc_His_kin-like_C"/>
</dbReference>
<dbReference type="PRINTS" id="PR00344">
    <property type="entry name" value="BCTRLSENSOR"/>
</dbReference>
<dbReference type="GO" id="GO:0000155">
    <property type="term" value="F:phosphorelay sensor kinase activity"/>
    <property type="evidence" value="ECO:0007669"/>
    <property type="project" value="InterPro"/>
</dbReference>
<evidence type="ECO:0000256" key="5">
    <source>
        <dbReference type="ARBA" id="ARBA00022692"/>
    </source>
</evidence>
<dbReference type="PANTHER" id="PTHR43065:SF42">
    <property type="entry name" value="TWO-COMPONENT SENSOR PPRA"/>
    <property type="match status" value="1"/>
</dbReference>
<dbReference type="InterPro" id="IPR006189">
    <property type="entry name" value="CHASE_dom"/>
</dbReference>
<evidence type="ECO:0000256" key="6">
    <source>
        <dbReference type="ARBA" id="ARBA00022989"/>
    </source>
</evidence>
<evidence type="ECO:0000256" key="8">
    <source>
        <dbReference type="PROSITE-ProRule" id="PRU00169"/>
    </source>
</evidence>
<dbReference type="Gene3D" id="3.40.50.2300">
    <property type="match status" value="1"/>
</dbReference>
<feature type="domain" description="Response regulatory" evidence="12">
    <location>
        <begin position="675"/>
        <end position="791"/>
    </location>
</feature>
<dbReference type="InterPro" id="IPR003594">
    <property type="entry name" value="HATPase_dom"/>
</dbReference>
<dbReference type="PROSITE" id="PS50109">
    <property type="entry name" value="HIS_KIN"/>
    <property type="match status" value="1"/>
</dbReference>